<dbReference type="RefSeq" id="WP_344162889.1">
    <property type="nucleotide sequence ID" value="NZ_BAAAPC010000012.1"/>
</dbReference>
<keyword evidence="2" id="KW-0489">Methyltransferase</keyword>
<dbReference type="Proteomes" id="UP001501585">
    <property type="component" value="Unassembled WGS sequence"/>
</dbReference>
<accession>A0ABN2T7U9</accession>
<dbReference type="PANTHER" id="PTHR45036">
    <property type="entry name" value="METHYLTRANSFERASE LIKE 7B"/>
    <property type="match status" value="1"/>
</dbReference>
<keyword evidence="2" id="KW-0808">Transferase</keyword>
<dbReference type="Gene3D" id="3.40.50.150">
    <property type="entry name" value="Vaccinia Virus protein VP39"/>
    <property type="match status" value="1"/>
</dbReference>
<proteinExistence type="predicted"/>
<reference evidence="2 3" key="1">
    <citation type="journal article" date="2019" name="Int. J. Syst. Evol. Microbiol.">
        <title>The Global Catalogue of Microorganisms (GCM) 10K type strain sequencing project: providing services to taxonomists for standard genome sequencing and annotation.</title>
        <authorList>
            <consortium name="The Broad Institute Genomics Platform"/>
            <consortium name="The Broad Institute Genome Sequencing Center for Infectious Disease"/>
            <person name="Wu L."/>
            <person name="Ma J."/>
        </authorList>
    </citation>
    <scope>NUCLEOTIDE SEQUENCE [LARGE SCALE GENOMIC DNA]</scope>
    <source>
        <strain evidence="2 3">JCM 15313</strain>
    </source>
</reference>
<keyword evidence="3" id="KW-1185">Reference proteome</keyword>
<feature type="domain" description="Methyltransferase type 11" evidence="1">
    <location>
        <begin position="18"/>
        <end position="107"/>
    </location>
</feature>
<dbReference type="InterPro" id="IPR052356">
    <property type="entry name" value="Thiol_S-MT"/>
</dbReference>
<organism evidence="2 3">
    <name type="scientific">Nocardiopsis rhodophaea</name>
    <dbReference type="NCBI Taxonomy" id="280238"/>
    <lineage>
        <taxon>Bacteria</taxon>
        <taxon>Bacillati</taxon>
        <taxon>Actinomycetota</taxon>
        <taxon>Actinomycetes</taxon>
        <taxon>Streptosporangiales</taxon>
        <taxon>Nocardiopsidaceae</taxon>
        <taxon>Nocardiopsis</taxon>
    </lineage>
</organism>
<evidence type="ECO:0000259" key="1">
    <source>
        <dbReference type="Pfam" id="PF08241"/>
    </source>
</evidence>
<sequence length="179" mass="19426">MYRDQRRELLNDLSGTVLEIGPGSGPNFPYLPSGIRWIGLEPNPYLHERLRDAEYGSVLCGDAESIPLADGSVDAVVATIVLCSIDAQSRVLAEVIRVLRPGGRFAFLEHVGAERGTWSRWAQRAVTPFSRRFDGGCDATRDTGTSITNAGFARVDMTEFVVRGPLGVSIPHVLGRATA</sequence>
<evidence type="ECO:0000313" key="3">
    <source>
        <dbReference type="Proteomes" id="UP001501585"/>
    </source>
</evidence>
<dbReference type="InterPro" id="IPR013216">
    <property type="entry name" value="Methyltransf_11"/>
</dbReference>
<dbReference type="Pfam" id="PF08241">
    <property type="entry name" value="Methyltransf_11"/>
    <property type="match status" value="1"/>
</dbReference>
<evidence type="ECO:0000313" key="2">
    <source>
        <dbReference type="EMBL" id="GAA2000451.1"/>
    </source>
</evidence>
<dbReference type="SUPFAM" id="SSF53335">
    <property type="entry name" value="S-adenosyl-L-methionine-dependent methyltransferases"/>
    <property type="match status" value="1"/>
</dbReference>
<dbReference type="PANTHER" id="PTHR45036:SF1">
    <property type="entry name" value="METHYLTRANSFERASE LIKE 7A"/>
    <property type="match status" value="1"/>
</dbReference>
<dbReference type="GO" id="GO:0008168">
    <property type="term" value="F:methyltransferase activity"/>
    <property type="evidence" value="ECO:0007669"/>
    <property type="project" value="UniProtKB-KW"/>
</dbReference>
<dbReference type="InterPro" id="IPR029063">
    <property type="entry name" value="SAM-dependent_MTases_sf"/>
</dbReference>
<comment type="caution">
    <text evidence="2">The sequence shown here is derived from an EMBL/GenBank/DDBJ whole genome shotgun (WGS) entry which is preliminary data.</text>
</comment>
<dbReference type="GO" id="GO:0032259">
    <property type="term" value="P:methylation"/>
    <property type="evidence" value="ECO:0007669"/>
    <property type="project" value="UniProtKB-KW"/>
</dbReference>
<gene>
    <name evidence="2" type="ORF">GCM10009799_29720</name>
</gene>
<dbReference type="CDD" id="cd02440">
    <property type="entry name" value="AdoMet_MTases"/>
    <property type="match status" value="1"/>
</dbReference>
<name>A0ABN2T7U9_9ACTN</name>
<protein>
    <submittedName>
        <fullName evidence="2">Class I SAM-dependent methyltransferase</fullName>
    </submittedName>
</protein>
<dbReference type="EMBL" id="BAAAPC010000012">
    <property type="protein sequence ID" value="GAA2000451.1"/>
    <property type="molecule type" value="Genomic_DNA"/>
</dbReference>